<evidence type="ECO:0000313" key="2">
    <source>
        <dbReference type="EMBL" id="OLQ02821.1"/>
    </source>
</evidence>
<proteinExistence type="predicted"/>
<dbReference type="Proteomes" id="UP000186817">
    <property type="component" value="Unassembled WGS sequence"/>
</dbReference>
<sequence>MIIIAIILAITIDTYSSIVPGFEAIRTVMEMINNIRAAMTETPSMLQAQVESRRQDDADEKPRFDWKWWSS</sequence>
<keyword evidence="3" id="KW-1185">Reference proteome</keyword>
<keyword evidence="1" id="KW-0732">Signal</keyword>
<protein>
    <submittedName>
        <fullName evidence="2">Uncharacterized protein</fullName>
    </submittedName>
</protein>
<feature type="signal peptide" evidence="1">
    <location>
        <begin position="1"/>
        <end position="16"/>
    </location>
</feature>
<dbReference type="AlphaFoldDB" id="A0A1Q9E5X5"/>
<evidence type="ECO:0000313" key="3">
    <source>
        <dbReference type="Proteomes" id="UP000186817"/>
    </source>
</evidence>
<name>A0A1Q9E5X5_SYMMI</name>
<evidence type="ECO:0000256" key="1">
    <source>
        <dbReference type="SAM" id="SignalP"/>
    </source>
</evidence>
<gene>
    <name evidence="2" type="ORF">AK812_SmicGene14278</name>
</gene>
<reference evidence="2 3" key="1">
    <citation type="submission" date="2016-02" db="EMBL/GenBank/DDBJ databases">
        <title>Genome analysis of coral dinoflagellate symbionts highlights evolutionary adaptations to a symbiotic lifestyle.</title>
        <authorList>
            <person name="Aranda M."/>
            <person name="Li Y."/>
            <person name="Liew Y.J."/>
            <person name="Baumgarten S."/>
            <person name="Simakov O."/>
            <person name="Wilson M."/>
            <person name="Piel J."/>
            <person name="Ashoor H."/>
            <person name="Bougouffa S."/>
            <person name="Bajic V.B."/>
            <person name="Ryu T."/>
            <person name="Ravasi T."/>
            <person name="Bayer T."/>
            <person name="Micklem G."/>
            <person name="Kim H."/>
            <person name="Bhak J."/>
            <person name="Lajeunesse T.C."/>
            <person name="Voolstra C.R."/>
        </authorList>
    </citation>
    <scope>NUCLEOTIDE SEQUENCE [LARGE SCALE GENOMIC DNA]</scope>
    <source>
        <strain evidence="2 3">CCMP2467</strain>
    </source>
</reference>
<accession>A0A1Q9E5X5</accession>
<feature type="chain" id="PRO_5013317087" evidence="1">
    <location>
        <begin position="17"/>
        <end position="71"/>
    </location>
</feature>
<organism evidence="2 3">
    <name type="scientific">Symbiodinium microadriaticum</name>
    <name type="common">Dinoflagellate</name>
    <name type="synonym">Zooxanthella microadriatica</name>
    <dbReference type="NCBI Taxonomy" id="2951"/>
    <lineage>
        <taxon>Eukaryota</taxon>
        <taxon>Sar</taxon>
        <taxon>Alveolata</taxon>
        <taxon>Dinophyceae</taxon>
        <taxon>Suessiales</taxon>
        <taxon>Symbiodiniaceae</taxon>
        <taxon>Symbiodinium</taxon>
    </lineage>
</organism>
<comment type="caution">
    <text evidence="2">The sequence shown here is derived from an EMBL/GenBank/DDBJ whole genome shotgun (WGS) entry which is preliminary data.</text>
</comment>
<dbReference type="EMBL" id="LSRX01000253">
    <property type="protein sequence ID" value="OLQ02821.1"/>
    <property type="molecule type" value="Genomic_DNA"/>
</dbReference>